<comment type="caution">
    <text evidence="1">The sequence shown here is derived from an EMBL/GenBank/DDBJ whole genome shotgun (WGS) entry which is preliminary data.</text>
</comment>
<organism evidence="1 2">
    <name type="scientific">Methylocystis echinoides</name>
    <dbReference type="NCBI Taxonomy" id="29468"/>
    <lineage>
        <taxon>Bacteria</taxon>
        <taxon>Pseudomonadati</taxon>
        <taxon>Pseudomonadota</taxon>
        <taxon>Alphaproteobacteria</taxon>
        <taxon>Hyphomicrobiales</taxon>
        <taxon>Methylocystaceae</taxon>
        <taxon>Methylocystis</taxon>
    </lineage>
</organism>
<proteinExistence type="predicted"/>
<evidence type="ECO:0000313" key="2">
    <source>
        <dbReference type="Proteomes" id="UP001144323"/>
    </source>
</evidence>
<protein>
    <submittedName>
        <fullName evidence="1">Uncharacterized protein</fullName>
    </submittedName>
</protein>
<accession>A0A9W6LR97</accession>
<gene>
    <name evidence="1" type="ORF">LMG27198_13820</name>
</gene>
<dbReference type="EMBL" id="BSEC01000001">
    <property type="protein sequence ID" value="GLI92390.1"/>
    <property type="molecule type" value="Genomic_DNA"/>
</dbReference>
<dbReference type="Proteomes" id="UP001144323">
    <property type="component" value="Unassembled WGS sequence"/>
</dbReference>
<keyword evidence="2" id="KW-1185">Reference proteome</keyword>
<sequence length="72" mass="7755">MALLSATVPQDQVDDTYQRESEFLGVAVSIAADEFALPGGHRSRFEAAVGKALHEETDRILALITRGSLSPQ</sequence>
<dbReference type="AlphaFoldDB" id="A0A9W6LR97"/>
<evidence type="ECO:0000313" key="1">
    <source>
        <dbReference type="EMBL" id="GLI92390.1"/>
    </source>
</evidence>
<name>A0A9W6LR97_9HYPH</name>
<reference evidence="1" key="1">
    <citation type="journal article" date="2023" name="Int. J. Syst. Evol. Microbiol.">
        <title>Methylocystis iwaonis sp. nov., a type II methane-oxidizing bacterium from surface soil of a rice paddy field in Japan, and emended description of the genus Methylocystis (ex Whittenbury et al. 1970) Bowman et al. 1993.</title>
        <authorList>
            <person name="Kaise H."/>
            <person name="Sawadogo J.B."/>
            <person name="Alam M.S."/>
            <person name="Ueno C."/>
            <person name="Dianou D."/>
            <person name="Shinjo R."/>
            <person name="Asakawa S."/>
        </authorList>
    </citation>
    <scope>NUCLEOTIDE SEQUENCE</scope>
    <source>
        <strain evidence="1">LMG27198</strain>
    </source>
</reference>